<dbReference type="GO" id="GO:0022857">
    <property type="term" value="F:transmembrane transporter activity"/>
    <property type="evidence" value="ECO:0007669"/>
    <property type="project" value="InterPro"/>
</dbReference>
<evidence type="ECO:0000256" key="2">
    <source>
        <dbReference type="ARBA" id="ARBA00022475"/>
    </source>
</evidence>
<sequence length="309" mass="33401">MMSLIISLCSGAIVYAVSVMYAGIGETFSERAGIMNLGVEGVMLMGAVSGYITAVHTHNLALSFLVVLLTGAIFGLVFAFLTVTLQSDQTVCGMAMLIFGTGLSGFLGKDVSGVAANLKFEKFAFPLLSKIPVLGDIFFKQNLLTYAMYLIVPLSMFYIYRTRFGLKLRALGENPAALDAAGENVFAMRYGYTIFGCMMMAVSGACVSLANTNFWNSGMTAGKGWIAFALVAFSSWNPLMLMWGALLFGFISCLGSNLQIYLPSVPTEVYSMLPYIATVIVFILSTGNFRKKHTAEPAALAKPYDRESR</sequence>
<comment type="subcellular location">
    <subcellularLocation>
        <location evidence="1">Cell membrane</location>
        <topology evidence="1">Multi-pass membrane protein</topology>
    </subcellularLocation>
</comment>
<dbReference type="RefSeq" id="WP_117603328.1">
    <property type="nucleotide sequence ID" value="NZ_BHGK01000001.1"/>
</dbReference>
<keyword evidence="8" id="KW-1185">Reference proteome</keyword>
<reference evidence="8" key="1">
    <citation type="submission" date="2018-09" db="EMBL/GenBank/DDBJ databases">
        <title>Draft Genome Sequence of Mediterraneibacter sp. KCTC 15684.</title>
        <authorList>
            <person name="Kim J.S."/>
            <person name="Han K.I."/>
            <person name="Suh M.K."/>
            <person name="Lee K.C."/>
            <person name="Eom M.K."/>
            <person name="Lee J.H."/>
            <person name="Park S.H."/>
            <person name="Kang S.W."/>
            <person name="Park J.E."/>
            <person name="Oh B.S."/>
            <person name="Yu S.Y."/>
            <person name="Choi S.H."/>
            <person name="Lee D.H."/>
            <person name="Yoon H."/>
            <person name="Kim B."/>
            <person name="Yang S.J."/>
            <person name="Lee J.S."/>
        </authorList>
    </citation>
    <scope>NUCLEOTIDE SEQUENCE [LARGE SCALE GENOMIC DNA]</scope>
    <source>
        <strain evidence="8">KCTC 15684</strain>
    </source>
</reference>
<feature type="transmembrane region" description="Helical" evidence="6">
    <location>
        <begin position="190"/>
        <end position="210"/>
    </location>
</feature>
<protein>
    <submittedName>
        <fullName evidence="7">ABC transporter permease</fullName>
    </submittedName>
</protein>
<keyword evidence="3 6" id="KW-0812">Transmembrane</keyword>
<dbReference type="CDD" id="cd06580">
    <property type="entry name" value="TM_PBP1_transp_TpRbsC_like"/>
    <property type="match status" value="1"/>
</dbReference>
<evidence type="ECO:0000313" key="7">
    <source>
        <dbReference type="EMBL" id="GCA67841.1"/>
    </source>
</evidence>
<dbReference type="Proteomes" id="UP000265643">
    <property type="component" value="Unassembled WGS sequence"/>
</dbReference>
<evidence type="ECO:0000256" key="6">
    <source>
        <dbReference type="SAM" id="Phobius"/>
    </source>
</evidence>
<dbReference type="GO" id="GO:0005886">
    <property type="term" value="C:plasma membrane"/>
    <property type="evidence" value="ECO:0007669"/>
    <property type="project" value="UniProtKB-SubCell"/>
</dbReference>
<feature type="transmembrane region" description="Helical" evidence="6">
    <location>
        <begin position="272"/>
        <end position="289"/>
    </location>
</feature>
<keyword evidence="4 6" id="KW-1133">Transmembrane helix</keyword>
<comment type="caution">
    <text evidence="7">The sequence shown here is derived from an EMBL/GenBank/DDBJ whole genome shotgun (WGS) entry which is preliminary data.</text>
</comment>
<dbReference type="PANTHER" id="PTHR43370:SF2">
    <property type="entry name" value="ABC TRANSPORTER PERMEASE PROTEIN"/>
    <property type="match status" value="1"/>
</dbReference>
<gene>
    <name evidence="7" type="ORF">KGMB01110_22770</name>
</gene>
<evidence type="ECO:0000256" key="1">
    <source>
        <dbReference type="ARBA" id="ARBA00004651"/>
    </source>
</evidence>
<name>A0A391P2A4_9FIRM</name>
<keyword evidence="2" id="KW-1003">Cell membrane</keyword>
<feature type="transmembrane region" description="Helical" evidence="6">
    <location>
        <begin position="143"/>
        <end position="160"/>
    </location>
</feature>
<dbReference type="Pfam" id="PF02653">
    <property type="entry name" value="BPD_transp_2"/>
    <property type="match status" value="1"/>
</dbReference>
<dbReference type="InterPro" id="IPR001851">
    <property type="entry name" value="ABC_transp_permease"/>
</dbReference>
<dbReference type="PANTHER" id="PTHR43370">
    <property type="entry name" value="SUGAR ABC TRANSPORTER INTEGRAL MEMBRANE PROTEIN-RELATED"/>
    <property type="match status" value="1"/>
</dbReference>
<dbReference type="AlphaFoldDB" id="A0A391P2A4"/>
<keyword evidence="5 6" id="KW-0472">Membrane</keyword>
<dbReference type="EMBL" id="BHGK01000001">
    <property type="protein sequence ID" value="GCA67841.1"/>
    <property type="molecule type" value="Genomic_DNA"/>
</dbReference>
<evidence type="ECO:0000256" key="3">
    <source>
        <dbReference type="ARBA" id="ARBA00022692"/>
    </source>
</evidence>
<evidence type="ECO:0000256" key="5">
    <source>
        <dbReference type="ARBA" id="ARBA00023136"/>
    </source>
</evidence>
<evidence type="ECO:0000313" key="8">
    <source>
        <dbReference type="Proteomes" id="UP000265643"/>
    </source>
</evidence>
<organism evidence="7 8">
    <name type="scientific">Mediterraneibacter butyricigenes</name>
    <dbReference type="NCBI Taxonomy" id="2316025"/>
    <lineage>
        <taxon>Bacteria</taxon>
        <taxon>Bacillati</taxon>
        <taxon>Bacillota</taxon>
        <taxon>Clostridia</taxon>
        <taxon>Lachnospirales</taxon>
        <taxon>Lachnospiraceae</taxon>
        <taxon>Mediterraneibacter</taxon>
    </lineage>
</organism>
<feature type="transmembrane region" description="Helical" evidence="6">
    <location>
        <begin position="60"/>
        <end position="81"/>
    </location>
</feature>
<feature type="transmembrane region" description="Helical" evidence="6">
    <location>
        <begin position="32"/>
        <end position="53"/>
    </location>
</feature>
<evidence type="ECO:0000256" key="4">
    <source>
        <dbReference type="ARBA" id="ARBA00022989"/>
    </source>
</evidence>
<proteinExistence type="predicted"/>
<accession>A0A391P2A4</accession>